<gene>
    <name evidence="6" type="ORF">EUX98_g3331</name>
</gene>
<comment type="similarity">
    <text evidence="1">Belongs to the ATP-dependent AMP-binding enzyme family.</text>
</comment>
<keyword evidence="2" id="KW-0436">Ligase</keyword>
<dbReference type="PANTHER" id="PTHR24096">
    <property type="entry name" value="LONG-CHAIN-FATTY-ACID--COA LIGASE"/>
    <property type="match status" value="1"/>
</dbReference>
<dbReference type="OrthoDB" id="1898221at2759"/>
<feature type="transmembrane region" description="Helical" evidence="3">
    <location>
        <begin position="251"/>
        <end position="274"/>
    </location>
</feature>
<dbReference type="CDD" id="cd05911">
    <property type="entry name" value="Firefly_Luc_like"/>
    <property type="match status" value="1"/>
</dbReference>
<dbReference type="Gene3D" id="3.40.50.12780">
    <property type="entry name" value="N-terminal domain of ligase-like"/>
    <property type="match status" value="1"/>
</dbReference>
<reference evidence="6 7" key="1">
    <citation type="submission" date="2019-02" db="EMBL/GenBank/DDBJ databases">
        <title>Genome sequencing of the rare red list fungi Antrodiella citrinella (Flaviporus citrinellus).</title>
        <authorList>
            <person name="Buettner E."/>
            <person name="Kellner H."/>
        </authorList>
    </citation>
    <scope>NUCLEOTIDE SEQUENCE [LARGE SCALE GENOMIC DNA]</scope>
    <source>
        <strain evidence="6 7">DSM 108506</strain>
    </source>
</reference>
<dbReference type="InterPro" id="IPR000873">
    <property type="entry name" value="AMP-dep_synth/lig_dom"/>
</dbReference>
<keyword evidence="3" id="KW-0472">Membrane</keyword>
<keyword evidence="3" id="KW-0812">Transmembrane</keyword>
<evidence type="ECO:0000256" key="3">
    <source>
        <dbReference type="SAM" id="Phobius"/>
    </source>
</evidence>
<dbReference type="InterPro" id="IPR025110">
    <property type="entry name" value="AMP-bd_C"/>
</dbReference>
<name>A0A4S4MZM5_9APHY</name>
<protein>
    <recommendedName>
        <fullName evidence="8">AMP-dependent synthetase/ligase domain-containing protein</fullName>
    </recommendedName>
</protein>
<dbReference type="AlphaFoldDB" id="A0A4S4MZM5"/>
<organism evidence="6 7">
    <name type="scientific">Antrodiella citrinella</name>
    <dbReference type="NCBI Taxonomy" id="2447956"/>
    <lineage>
        <taxon>Eukaryota</taxon>
        <taxon>Fungi</taxon>
        <taxon>Dikarya</taxon>
        <taxon>Basidiomycota</taxon>
        <taxon>Agaricomycotina</taxon>
        <taxon>Agaricomycetes</taxon>
        <taxon>Polyporales</taxon>
        <taxon>Steccherinaceae</taxon>
        <taxon>Antrodiella</taxon>
    </lineage>
</organism>
<evidence type="ECO:0000313" key="6">
    <source>
        <dbReference type="EMBL" id="THH30871.1"/>
    </source>
</evidence>
<dbReference type="Gene3D" id="3.30.300.30">
    <property type="match status" value="1"/>
</dbReference>
<evidence type="ECO:0000259" key="5">
    <source>
        <dbReference type="Pfam" id="PF13193"/>
    </source>
</evidence>
<dbReference type="SUPFAM" id="SSF56801">
    <property type="entry name" value="Acetyl-CoA synthetase-like"/>
    <property type="match status" value="1"/>
</dbReference>
<feature type="domain" description="AMP-dependent synthetase/ligase" evidence="4">
    <location>
        <begin position="33"/>
        <end position="413"/>
    </location>
</feature>
<evidence type="ECO:0000256" key="2">
    <source>
        <dbReference type="ARBA" id="ARBA00022598"/>
    </source>
</evidence>
<dbReference type="EMBL" id="SGPM01000065">
    <property type="protein sequence ID" value="THH30871.1"/>
    <property type="molecule type" value="Genomic_DNA"/>
</dbReference>
<sequence length="566" mass="62641">MTVYKSSYPSIKVPEESLFSHLFNTRFLDFPPSSYAFIDPNTDLKLTRGDLRDLCLSFGHGLRYTLRDLGGVHLGRGDVVMAFSPNSIAWPVILLGSVAAGLRVTLANTSYVSRELEHQWEDSHAKAVIVAPPFLPVVLEMFMNIGFSEADARKRIILADWATPHARRSSLYVTMTSLLGGDKLPKEEEFRGKQSSETVLLCYSSGTTGKPKGVETTHSNAIHLIHMVRPHFPLAETGADVMLGILPFYHIYGVVKLLMFPFLCGVPVIVMPKFDPTEFCRNVEKYHVSMSLIVPPVCLALIHHPATTKFNMKSLRFMCSGAAPLSDAVVNQTEARFKSVGANTFISQGYGLTETSPTTHLLPLEDHLRKVGSIGPLLPNLEARLVVEDVEEAKEGEPGELWIRGPTVMKGYLNNAEATKNAITEDGWFKTGDVAVRDKEGYYYIVDRRKELIKYKGFQVPPAELESVLIQHPEIVDAAVIGVYSEKDASELPRAYVVHAKGLKGDAAAAFGREVQRWIEPRVAKHKLLRGGVVVLDAVPRSAAGKILRRELRELAKNEVTAKAKL</sequence>
<keyword evidence="7" id="KW-1185">Reference proteome</keyword>
<dbReference type="Pfam" id="PF00501">
    <property type="entry name" value="AMP-binding"/>
    <property type="match status" value="1"/>
</dbReference>
<dbReference type="InterPro" id="IPR045851">
    <property type="entry name" value="AMP-bd_C_sf"/>
</dbReference>
<evidence type="ECO:0000259" key="4">
    <source>
        <dbReference type="Pfam" id="PF00501"/>
    </source>
</evidence>
<proteinExistence type="inferred from homology"/>
<feature type="transmembrane region" description="Helical" evidence="3">
    <location>
        <begin position="286"/>
        <end position="306"/>
    </location>
</feature>
<dbReference type="PANTHER" id="PTHR24096:SF149">
    <property type="entry name" value="AMP-BINDING DOMAIN-CONTAINING PROTEIN-RELATED"/>
    <property type="match status" value="1"/>
</dbReference>
<dbReference type="InterPro" id="IPR042099">
    <property type="entry name" value="ANL_N_sf"/>
</dbReference>
<dbReference type="Pfam" id="PF13193">
    <property type="entry name" value="AMP-binding_C"/>
    <property type="match status" value="1"/>
</dbReference>
<accession>A0A4S4MZM5</accession>
<dbReference type="InterPro" id="IPR020845">
    <property type="entry name" value="AMP-binding_CS"/>
</dbReference>
<feature type="domain" description="AMP-binding enzyme C-terminal" evidence="5">
    <location>
        <begin position="464"/>
        <end position="546"/>
    </location>
</feature>
<dbReference type="GO" id="GO:0016405">
    <property type="term" value="F:CoA-ligase activity"/>
    <property type="evidence" value="ECO:0007669"/>
    <property type="project" value="TreeGrafter"/>
</dbReference>
<evidence type="ECO:0000313" key="7">
    <source>
        <dbReference type="Proteomes" id="UP000308730"/>
    </source>
</evidence>
<dbReference type="Proteomes" id="UP000308730">
    <property type="component" value="Unassembled WGS sequence"/>
</dbReference>
<dbReference type="PROSITE" id="PS00455">
    <property type="entry name" value="AMP_BINDING"/>
    <property type="match status" value="1"/>
</dbReference>
<comment type="caution">
    <text evidence="6">The sequence shown here is derived from an EMBL/GenBank/DDBJ whole genome shotgun (WGS) entry which is preliminary data.</text>
</comment>
<evidence type="ECO:0000256" key="1">
    <source>
        <dbReference type="ARBA" id="ARBA00006432"/>
    </source>
</evidence>
<keyword evidence="3" id="KW-1133">Transmembrane helix</keyword>
<evidence type="ECO:0008006" key="8">
    <source>
        <dbReference type="Google" id="ProtNLM"/>
    </source>
</evidence>